<dbReference type="Proteomes" id="UP000176855">
    <property type="component" value="Unassembled WGS sequence"/>
</dbReference>
<dbReference type="EMBL" id="MHOO01000010">
    <property type="protein sequence ID" value="OGZ63982.1"/>
    <property type="molecule type" value="Genomic_DNA"/>
</dbReference>
<evidence type="ECO:0000256" key="2">
    <source>
        <dbReference type="SAM" id="SignalP"/>
    </source>
</evidence>
<accession>A0A1G2HN74</accession>
<proteinExistence type="predicted"/>
<reference evidence="3 4" key="1">
    <citation type="journal article" date="2016" name="Nat. Commun.">
        <title>Thousands of microbial genomes shed light on interconnected biogeochemical processes in an aquifer system.</title>
        <authorList>
            <person name="Anantharaman K."/>
            <person name="Brown C.T."/>
            <person name="Hug L.A."/>
            <person name="Sharon I."/>
            <person name="Castelle C.J."/>
            <person name="Probst A.J."/>
            <person name="Thomas B.C."/>
            <person name="Singh A."/>
            <person name="Wilkins M.J."/>
            <person name="Karaoz U."/>
            <person name="Brodie E.L."/>
            <person name="Williams K.H."/>
            <person name="Hubbard S.S."/>
            <person name="Banfield J.F."/>
        </authorList>
    </citation>
    <scope>NUCLEOTIDE SEQUENCE [LARGE SCALE GENOMIC DNA]</scope>
</reference>
<evidence type="ECO:0000313" key="3">
    <source>
        <dbReference type="EMBL" id="OGZ63982.1"/>
    </source>
</evidence>
<gene>
    <name evidence="3" type="ORF">A2730_01525</name>
</gene>
<name>A0A1G2HN74_9BACT</name>
<evidence type="ECO:0000256" key="1">
    <source>
        <dbReference type="SAM" id="Phobius"/>
    </source>
</evidence>
<comment type="caution">
    <text evidence="3">The sequence shown here is derived from an EMBL/GenBank/DDBJ whole genome shotgun (WGS) entry which is preliminary data.</text>
</comment>
<evidence type="ECO:0000313" key="4">
    <source>
        <dbReference type="Proteomes" id="UP000176855"/>
    </source>
</evidence>
<dbReference type="STRING" id="1802202.A2730_01525"/>
<feature type="signal peptide" evidence="2">
    <location>
        <begin position="1"/>
        <end position="19"/>
    </location>
</feature>
<keyword evidence="2" id="KW-0732">Signal</keyword>
<keyword evidence="1" id="KW-1133">Transmembrane helix</keyword>
<feature type="transmembrane region" description="Helical" evidence="1">
    <location>
        <begin position="66"/>
        <end position="88"/>
    </location>
</feature>
<protein>
    <submittedName>
        <fullName evidence="3">Uncharacterized protein</fullName>
    </submittedName>
</protein>
<sequence length="271" mass="30059">MVIGRFVLLIILCASFAAADGYNNSNHETLSEQSISLVLIASAFILLCVCTAAFMKKKSERFKVALFSLIVTATIATTLYLSVSTVLLNTRSESNGPVHWHTDFELWKCGEHIDLIEPAGLSNRIGTPVFHEHGDQRIHVEGVVTQLEDVSLKNFFYVVGGKLFDDGFELPTDNGVVTASAGERCPLGDGKLQVFLYHVTNPDPSKNKGFTYTQTKLEDFTQYVPAPYAHVPPGDCIIVEFDIEKEKTDKLCETYRIARDKGYITEVTDGR</sequence>
<organism evidence="3 4">
    <name type="scientific">Candidatus Staskawiczbacteria bacterium RIFCSPHIGHO2_01_FULL_39_25</name>
    <dbReference type="NCBI Taxonomy" id="1802202"/>
    <lineage>
        <taxon>Bacteria</taxon>
        <taxon>Candidatus Staskawicziibacteriota</taxon>
    </lineage>
</organism>
<dbReference type="AlphaFoldDB" id="A0A1G2HN74"/>
<feature type="chain" id="PRO_5009583146" evidence="2">
    <location>
        <begin position="20"/>
        <end position="271"/>
    </location>
</feature>
<keyword evidence="1" id="KW-0472">Membrane</keyword>
<feature type="transmembrane region" description="Helical" evidence="1">
    <location>
        <begin position="35"/>
        <end position="54"/>
    </location>
</feature>
<keyword evidence="1" id="KW-0812">Transmembrane</keyword>